<proteinExistence type="predicted"/>
<reference evidence="2 3" key="2">
    <citation type="journal article" date="2017" name="Genome Biol.">
        <title>New reference genome sequences of hot pepper reveal the massive evolution of plant disease-resistance genes by retroduplication.</title>
        <authorList>
            <person name="Kim S."/>
            <person name="Park J."/>
            <person name="Yeom S.I."/>
            <person name="Kim Y.M."/>
            <person name="Seo E."/>
            <person name="Kim K.T."/>
            <person name="Kim M.S."/>
            <person name="Lee J.M."/>
            <person name="Cheong K."/>
            <person name="Shin H.S."/>
            <person name="Kim S.B."/>
            <person name="Han K."/>
            <person name="Lee J."/>
            <person name="Park M."/>
            <person name="Lee H.A."/>
            <person name="Lee H.Y."/>
            <person name="Lee Y."/>
            <person name="Oh S."/>
            <person name="Lee J.H."/>
            <person name="Choi E."/>
            <person name="Choi E."/>
            <person name="Lee S.E."/>
            <person name="Jeon J."/>
            <person name="Kim H."/>
            <person name="Choi G."/>
            <person name="Song H."/>
            <person name="Lee J."/>
            <person name="Lee S.C."/>
            <person name="Kwon J.K."/>
            <person name="Lee H.Y."/>
            <person name="Koo N."/>
            <person name="Hong Y."/>
            <person name="Kim R.W."/>
            <person name="Kang W.H."/>
            <person name="Huh J.H."/>
            <person name="Kang B.C."/>
            <person name="Yang T.J."/>
            <person name="Lee Y.H."/>
            <person name="Bennetzen J.L."/>
            <person name="Choi D."/>
        </authorList>
    </citation>
    <scope>NUCLEOTIDE SEQUENCE [LARGE SCALE GENOMIC DNA]</scope>
    <source>
        <strain evidence="3">cv. CM334</strain>
    </source>
</reference>
<dbReference type="SUPFAM" id="SSF54695">
    <property type="entry name" value="POZ domain"/>
    <property type="match status" value="1"/>
</dbReference>
<evidence type="ECO:0000256" key="1">
    <source>
        <dbReference type="ARBA" id="ARBA00004906"/>
    </source>
</evidence>
<dbReference type="InterPro" id="IPR011333">
    <property type="entry name" value="SKP1/BTB/POZ_sf"/>
</dbReference>
<organism evidence="2 3">
    <name type="scientific">Capsicum annuum</name>
    <name type="common">Capsicum pepper</name>
    <dbReference type="NCBI Taxonomy" id="4072"/>
    <lineage>
        <taxon>Eukaryota</taxon>
        <taxon>Viridiplantae</taxon>
        <taxon>Streptophyta</taxon>
        <taxon>Embryophyta</taxon>
        <taxon>Tracheophyta</taxon>
        <taxon>Spermatophyta</taxon>
        <taxon>Magnoliopsida</taxon>
        <taxon>eudicotyledons</taxon>
        <taxon>Gunneridae</taxon>
        <taxon>Pentapetalae</taxon>
        <taxon>asterids</taxon>
        <taxon>lamiids</taxon>
        <taxon>Solanales</taxon>
        <taxon>Solanaceae</taxon>
        <taxon>Solanoideae</taxon>
        <taxon>Capsiceae</taxon>
        <taxon>Capsicum</taxon>
    </lineage>
</organism>
<evidence type="ECO:0000313" key="3">
    <source>
        <dbReference type="Proteomes" id="UP000222542"/>
    </source>
</evidence>
<dbReference type="Gramene" id="PHT95023">
    <property type="protein sequence ID" value="PHT95023"/>
    <property type="gene ID" value="T459_02905"/>
</dbReference>
<dbReference type="InterPro" id="IPR043454">
    <property type="entry name" value="NPH3/RPT2-like"/>
</dbReference>
<keyword evidence="3" id="KW-1185">Reference proteome</keyword>
<comment type="caution">
    <text evidence="2">The sequence shown here is derived from an EMBL/GenBank/DDBJ whole genome shotgun (WGS) entry which is preliminary data.</text>
</comment>
<sequence>MMSFLDLPSLTLSLSSIRSSTKIGVFVDFGWCFRRFWSEFREQDSFKTPYIQHCILEMPISDVSSNFTIEVGSASFALHKFPLISRSERIRKLLLKANDTKVLRINLIGLPGGSNAFELAAKFCYRVNVEITISNVTLLRCAARFMKMTEDISEKNLEIRTEVFLKDAVFPNISNSISVLHRCETFLPLSEEVNLVSQLINAITNNACKEQLTSDLSKLEYSFSPKAVQCVDSETPSY</sequence>
<comment type="pathway">
    <text evidence="1">Protein modification; protein ubiquitination.</text>
</comment>
<dbReference type="OMA" id="NARSIWS"/>
<dbReference type="AlphaFoldDB" id="A0A2G3ALI8"/>
<dbReference type="Proteomes" id="UP000222542">
    <property type="component" value="Unassembled WGS sequence"/>
</dbReference>
<evidence type="ECO:0008006" key="4">
    <source>
        <dbReference type="Google" id="ProtNLM"/>
    </source>
</evidence>
<protein>
    <recommendedName>
        <fullName evidence="4">BTB/POZ domain-containing protein SETH6</fullName>
    </recommendedName>
</protein>
<reference evidence="2 3" key="1">
    <citation type="journal article" date="2014" name="Nat. Genet.">
        <title>Genome sequence of the hot pepper provides insights into the evolution of pungency in Capsicum species.</title>
        <authorList>
            <person name="Kim S."/>
            <person name="Park M."/>
            <person name="Yeom S.I."/>
            <person name="Kim Y.M."/>
            <person name="Lee J.M."/>
            <person name="Lee H.A."/>
            <person name="Seo E."/>
            <person name="Choi J."/>
            <person name="Cheong K."/>
            <person name="Kim K.T."/>
            <person name="Jung K."/>
            <person name="Lee G.W."/>
            <person name="Oh S.K."/>
            <person name="Bae C."/>
            <person name="Kim S.B."/>
            <person name="Lee H.Y."/>
            <person name="Kim S.Y."/>
            <person name="Kim M.S."/>
            <person name="Kang B.C."/>
            <person name="Jo Y.D."/>
            <person name="Yang H.B."/>
            <person name="Jeong H.J."/>
            <person name="Kang W.H."/>
            <person name="Kwon J.K."/>
            <person name="Shin C."/>
            <person name="Lim J.Y."/>
            <person name="Park J.H."/>
            <person name="Huh J.H."/>
            <person name="Kim J.S."/>
            <person name="Kim B.D."/>
            <person name="Cohen O."/>
            <person name="Paran I."/>
            <person name="Suh M.C."/>
            <person name="Lee S.B."/>
            <person name="Kim Y.K."/>
            <person name="Shin Y."/>
            <person name="Noh S.J."/>
            <person name="Park J."/>
            <person name="Seo Y.S."/>
            <person name="Kwon S.Y."/>
            <person name="Kim H.A."/>
            <person name="Park J.M."/>
            <person name="Kim H.J."/>
            <person name="Choi S.B."/>
            <person name="Bosland P.W."/>
            <person name="Reeves G."/>
            <person name="Jo S.H."/>
            <person name="Lee B.W."/>
            <person name="Cho H.T."/>
            <person name="Choi H.S."/>
            <person name="Lee M.S."/>
            <person name="Yu Y."/>
            <person name="Do Choi Y."/>
            <person name="Park B.S."/>
            <person name="van Deynze A."/>
            <person name="Ashrafi H."/>
            <person name="Hill T."/>
            <person name="Kim W.T."/>
            <person name="Pai H.S."/>
            <person name="Ahn H.K."/>
            <person name="Yeam I."/>
            <person name="Giovannoni J.J."/>
            <person name="Rose J.K."/>
            <person name="Sorensen I."/>
            <person name="Lee S.J."/>
            <person name="Kim R.W."/>
            <person name="Choi I.Y."/>
            <person name="Choi B.S."/>
            <person name="Lim J.S."/>
            <person name="Lee Y.H."/>
            <person name="Choi D."/>
        </authorList>
    </citation>
    <scope>NUCLEOTIDE SEQUENCE [LARGE SCALE GENOMIC DNA]</scope>
    <source>
        <strain evidence="3">cv. CM334</strain>
    </source>
</reference>
<dbReference type="Gene3D" id="3.30.710.10">
    <property type="entry name" value="Potassium Channel Kv1.1, Chain A"/>
    <property type="match status" value="1"/>
</dbReference>
<dbReference type="PANTHER" id="PTHR32370">
    <property type="entry name" value="OS12G0117600 PROTEIN"/>
    <property type="match status" value="1"/>
</dbReference>
<dbReference type="EMBL" id="AYRZ02000001">
    <property type="protein sequence ID" value="PHT95023.1"/>
    <property type="molecule type" value="Genomic_DNA"/>
</dbReference>
<accession>A0A2G3ALI8</accession>
<name>A0A2G3ALI8_CAPAN</name>
<gene>
    <name evidence="2" type="ORF">T459_02905</name>
</gene>
<evidence type="ECO:0000313" key="2">
    <source>
        <dbReference type="EMBL" id="PHT95023.1"/>
    </source>
</evidence>